<evidence type="ECO:0000256" key="3">
    <source>
        <dbReference type="ARBA" id="ARBA00023027"/>
    </source>
</evidence>
<evidence type="ECO:0000313" key="6">
    <source>
        <dbReference type="Proteomes" id="UP001419910"/>
    </source>
</evidence>
<dbReference type="Proteomes" id="UP001419910">
    <property type="component" value="Unassembled WGS sequence"/>
</dbReference>
<proteinExistence type="inferred from homology"/>
<dbReference type="RefSeq" id="WP_343892438.1">
    <property type="nucleotide sequence ID" value="NZ_BAAAEH010000059.1"/>
</dbReference>
<gene>
    <name evidence="5" type="ORF">ABC974_16855</name>
</gene>
<comment type="similarity">
    <text evidence="1">Belongs to the NAD(P)-dependent epimerase/dehydratase family.</text>
</comment>
<accession>A0ABU9Y674</accession>
<evidence type="ECO:0000313" key="5">
    <source>
        <dbReference type="EMBL" id="MEN2791307.1"/>
    </source>
</evidence>
<evidence type="ECO:0000256" key="1">
    <source>
        <dbReference type="ARBA" id="ARBA00007637"/>
    </source>
</evidence>
<feature type="domain" description="NAD-dependent epimerase/dehydratase" evidence="4">
    <location>
        <begin position="4"/>
        <end position="229"/>
    </location>
</feature>
<keyword evidence="2" id="KW-0560">Oxidoreductase</keyword>
<dbReference type="EMBL" id="JBDIME010000016">
    <property type="protein sequence ID" value="MEN2791307.1"/>
    <property type="molecule type" value="Genomic_DNA"/>
</dbReference>
<dbReference type="InterPro" id="IPR036291">
    <property type="entry name" value="NAD(P)-bd_dom_sf"/>
</dbReference>
<reference evidence="5 6" key="1">
    <citation type="submission" date="2024-05" db="EMBL/GenBank/DDBJ databases">
        <authorList>
            <person name="Liu Q."/>
            <person name="Xin Y.-H."/>
        </authorList>
    </citation>
    <scope>NUCLEOTIDE SEQUENCE [LARGE SCALE GENOMIC DNA]</scope>
    <source>
        <strain evidence="5 6">CGMCC 1.10181</strain>
    </source>
</reference>
<organism evidence="5 6">
    <name type="scientific">Sphingomonas oligophenolica</name>
    <dbReference type="NCBI Taxonomy" id="301154"/>
    <lineage>
        <taxon>Bacteria</taxon>
        <taxon>Pseudomonadati</taxon>
        <taxon>Pseudomonadota</taxon>
        <taxon>Alphaproteobacteria</taxon>
        <taxon>Sphingomonadales</taxon>
        <taxon>Sphingomonadaceae</taxon>
        <taxon>Sphingomonas</taxon>
    </lineage>
</organism>
<evidence type="ECO:0000259" key="4">
    <source>
        <dbReference type="Pfam" id="PF01370"/>
    </source>
</evidence>
<keyword evidence="6" id="KW-1185">Reference proteome</keyword>
<dbReference type="Gene3D" id="3.40.50.720">
    <property type="entry name" value="NAD(P)-binding Rossmann-like Domain"/>
    <property type="match status" value="1"/>
</dbReference>
<name>A0ABU9Y674_9SPHN</name>
<dbReference type="PANTHER" id="PTHR43103:SF5">
    <property type="entry name" value="4-EPIMERASE, PUTATIVE (AFU_ORTHOLOGUE AFUA_7G00360)-RELATED"/>
    <property type="match status" value="1"/>
</dbReference>
<dbReference type="PANTHER" id="PTHR43103">
    <property type="entry name" value="NUCLEOSIDE-DIPHOSPHATE-SUGAR EPIMERASE"/>
    <property type="match status" value="1"/>
</dbReference>
<protein>
    <submittedName>
        <fullName evidence="5">NAD(P)-dependent oxidoreductase</fullName>
    </submittedName>
</protein>
<evidence type="ECO:0000256" key="2">
    <source>
        <dbReference type="ARBA" id="ARBA00023002"/>
    </source>
</evidence>
<keyword evidence="3" id="KW-0520">NAD</keyword>
<sequence length="290" mass="31836">MNSVVVTGGSGKVGRAVIRDLLDRGYRVMNVDVAPPPEPLCHFMKADLTDFGQAVEAITMAAGTVDRRRTPLGTTTGVIHMAGIPTSSIAPDTVTFQNNIMSTYNIFSAATRAGISRVVWASSETIYGVPMTRATPAYVPIDEDHPQVPETGYALAKMLCETMAEEMHRWNPHTSFMGLRISHVFDPAEYGTIPDYWGNQSLKKWDLWGWVDSRDAAQACRLALESDLTGAQVFTIAAADTAMREPNRTLLADAFPDTPIKDGLGDFETLIGIEKARRMLGYAPQHTWRT</sequence>
<dbReference type="SUPFAM" id="SSF51735">
    <property type="entry name" value="NAD(P)-binding Rossmann-fold domains"/>
    <property type="match status" value="1"/>
</dbReference>
<dbReference type="Pfam" id="PF01370">
    <property type="entry name" value="Epimerase"/>
    <property type="match status" value="1"/>
</dbReference>
<dbReference type="InterPro" id="IPR001509">
    <property type="entry name" value="Epimerase_deHydtase"/>
</dbReference>
<comment type="caution">
    <text evidence="5">The sequence shown here is derived from an EMBL/GenBank/DDBJ whole genome shotgun (WGS) entry which is preliminary data.</text>
</comment>
<dbReference type="CDD" id="cd08946">
    <property type="entry name" value="SDR_e"/>
    <property type="match status" value="1"/>
</dbReference>